<dbReference type="WBParaSite" id="PTRK_0001452100.1">
    <property type="protein sequence ID" value="PTRK_0001452100.1"/>
    <property type="gene ID" value="PTRK_0001452100"/>
</dbReference>
<dbReference type="Proteomes" id="UP000038045">
    <property type="component" value="Unplaced"/>
</dbReference>
<dbReference type="SUPFAM" id="SSF53474">
    <property type="entry name" value="alpha/beta-Hydrolases"/>
    <property type="match status" value="1"/>
</dbReference>
<dbReference type="PANTHER" id="PTHR43918:SF4">
    <property type="entry name" value="CARBOXYLIC ESTER HYDROLASE"/>
    <property type="match status" value="1"/>
</dbReference>
<name>A0A0N4ZZT1_PARTI</name>
<feature type="domain" description="Carboxylesterase type B" evidence="5">
    <location>
        <begin position="4"/>
        <end position="519"/>
    </location>
</feature>
<accession>A0A0N4ZZT1</accession>
<dbReference type="Gene3D" id="3.40.50.1820">
    <property type="entry name" value="alpha/beta hydrolase"/>
    <property type="match status" value="1"/>
</dbReference>
<keyword evidence="6" id="KW-1185">Reference proteome</keyword>
<dbReference type="GO" id="GO:0006581">
    <property type="term" value="P:acetylcholine catabolic process"/>
    <property type="evidence" value="ECO:0007669"/>
    <property type="project" value="TreeGrafter"/>
</dbReference>
<dbReference type="Pfam" id="PF00135">
    <property type="entry name" value="COesterase"/>
    <property type="match status" value="1"/>
</dbReference>
<keyword evidence="2" id="KW-0719">Serine esterase</keyword>
<dbReference type="InterPro" id="IPR000997">
    <property type="entry name" value="Cholinesterase"/>
</dbReference>
<comment type="similarity">
    <text evidence="1">Belongs to the type-B carboxylesterase/lipase family.</text>
</comment>
<evidence type="ECO:0000259" key="5">
    <source>
        <dbReference type="Pfam" id="PF00135"/>
    </source>
</evidence>
<dbReference type="GO" id="GO:0005886">
    <property type="term" value="C:plasma membrane"/>
    <property type="evidence" value="ECO:0007669"/>
    <property type="project" value="TreeGrafter"/>
</dbReference>
<protein>
    <submittedName>
        <fullName evidence="7">Acetylcholinesterase</fullName>
    </submittedName>
</protein>
<keyword evidence="3" id="KW-0378">Hydrolase</keyword>
<dbReference type="ESTHER" id="parti-a0a0n4zzt1">
    <property type="family name" value="Cholinesterase-like"/>
</dbReference>
<keyword evidence="4" id="KW-1015">Disulfide bond</keyword>
<evidence type="ECO:0000256" key="4">
    <source>
        <dbReference type="ARBA" id="ARBA00023157"/>
    </source>
</evidence>
<dbReference type="InterPro" id="IPR029058">
    <property type="entry name" value="AB_hydrolase_fold"/>
</dbReference>
<dbReference type="AlphaFoldDB" id="A0A0N4ZZT1"/>
<dbReference type="InterPro" id="IPR002018">
    <property type="entry name" value="CarbesteraseB"/>
</dbReference>
<reference evidence="7" key="1">
    <citation type="submission" date="2017-02" db="UniProtKB">
        <authorList>
            <consortium name="WormBaseParasite"/>
        </authorList>
    </citation>
    <scope>IDENTIFICATION</scope>
</reference>
<dbReference type="GO" id="GO:0005615">
    <property type="term" value="C:extracellular space"/>
    <property type="evidence" value="ECO:0007669"/>
    <property type="project" value="TreeGrafter"/>
</dbReference>
<evidence type="ECO:0000256" key="3">
    <source>
        <dbReference type="ARBA" id="ARBA00022801"/>
    </source>
</evidence>
<dbReference type="GO" id="GO:0019695">
    <property type="term" value="P:choline metabolic process"/>
    <property type="evidence" value="ECO:0007669"/>
    <property type="project" value="TreeGrafter"/>
</dbReference>
<organism evidence="6 7">
    <name type="scientific">Parastrongyloides trichosuri</name>
    <name type="common">Possum-specific nematode worm</name>
    <dbReference type="NCBI Taxonomy" id="131310"/>
    <lineage>
        <taxon>Eukaryota</taxon>
        <taxon>Metazoa</taxon>
        <taxon>Ecdysozoa</taxon>
        <taxon>Nematoda</taxon>
        <taxon>Chromadorea</taxon>
        <taxon>Rhabditida</taxon>
        <taxon>Tylenchina</taxon>
        <taxon>Panagrolaimomorpha</taxon>
        <taxon>Strongyloidoidea</taxon>
        <taxon>Strongyloididae</taxon>
        <taxon>Parastrongyloides</taxon>
    </lineage>
</organism>
<evidence type="ECO:0000256" key="2">
    <source>
        <dbReference type="ARBA" id="ARBA00022487"/>
    </source>
</evidence>
<sequence>MGTNISVFLGIPYAESPVGNLRFKPPQELRNIKYATNEPLKAFTLGNSCYQPILWQNFKLWDMFNPINNMSEDCLRLNIYHPSNNNKQNSSAIVFFHGGDYTTGSSAPDIYNASYLAIKSNSTIITVNYRLGIFGFGYFGSNYTDVPGNMGLLDQQMALKWIKKNMVNITGTNQTKITLFGEGAGGASATAHLLAKNSTNLFDRIITTSGTIDNKWAVLDKGIIFERSYSTALRLNCTSLNNPNITDIVKCLQEVNATKLLFYSVYFNPILEKVQPPFIATFTPIYNDSLFFEKHIRYSSMIDNMKKDVDIIIGKVSNESTVFMPMYFRSAPFNCSFNSSLPKNASENQCNMNNESLYTLFNATLAQMKIPLNLTHDLIKLYNKSVSGSNRDKLAHFLSDIAFDCDIIKYALRYKNFSTSQKTYFFNYRRNLSSNSWPDWMGVVHRSDLEAEFGLPFKNESFYGKNKLEEEKKFSEEFMKMLGNFAKTGNPGDFWRPYNNTTKEALLIDNDFKFSNKQKRKRRTSNKSSKEEQSYKHELFTSETCDEIDKIYSDYFRNISIEMDKYFKLLNSSSSIVISKQNTTEQN</sequence>
<dbReference type="PRINTS" id="PR00878">
    <property type="entry name" value="CHOLNESTRASE"/>
</dbReference>
<proteinExistence type="inferred from homology"/>
<dbReference type="STRING" id="131310.A0A0N4ZZT1"/>
<dbReference type="PANTHER" id="PTHR43918">
    <property type="entry name" value="ACETYLCHOLINESTERASE"/>
    <property type="match status" value="1"/>
</dbReference>
<dbReference type="InterPro" id="IPR050654">
    <property type="entry name" value="AChE-related_enzymes"/>
</dbReference>
<evidence type="ECO:0000256" key="1">
    <source>
        <dbReference type="ARBA" id="ARBA00005964"/>
    </source>
</evidence>
<evidence type="ECO:0000313" key="6">
    <source>
        <dbReference type="Proteomes" id="UP000038045"/>
    </source>
</evidence>
<dbReference type="GO" id="GO:0003990">
    <property type="term" value="F:acetylcholinesterase activity"/>
    <property type="evidence" value="ECO:0007669"/>
    <property type="project" value="TreeGrafter"/>
</dbReference>
<evidence type="ECO:0000313" key="7">
    <source>
        <dbReference type="WBParaSite" id="PTRK_0001452100.1"/>
    </source>
</evidence>